<dbReference type="GO" id="GO:0004801">
    <property type="term" value="F:transaldolase activity"/>
    <property type="evidence" value="ECO:0007669"/>
    <property type="project" value="UniProtKB-EC"/>
</dbReference>
<dbReference type="EC" id="2.2.1.2" evidence="5"/>
<dbReference type="GO" id="GO:0006098">
    <property type="term" value="P:pentose-phosphate shunt"/>
    <property type="evidence" value="ECO:0007669"/>
    <property type="project" value="UniProtKB-UniPathway"/>
</dbReference>
<dbReference type="GO" id="GO:0005975">
    <property type="term" value="P:carbohydrate metabolic process"/>
    <property type="evidence" value="ECO:0007669"/>
    <property type="project" value="InterPro"/>
</dbReference>
<reference evidence="10" key="1">
    <citation type="submission" date="2016-01" db="EMBL/GenBank/DDBJ databases">
        <authorList>
            <person name="Husnik F."/>
        </authorList>
    </citation>
    <scope>NUCLEOTIDE SEQUENCE [LARGE SCALE GENOMIC DNA]</scope>
</reference>
<gene>
    <name evidence="9" type="primary">talB</name>
    <name evidence="9" type="ORF">MHIR_TP00163</name>
</gene>
<sequence>MHSSALALLAARTELSMDSARFLEASRFGPTHATTNPSLILKACEDGEYDALVSDSIRLHRNEGTRGIADRILLRFCTEMLERIPGQVSLEIDARQASSVEGSLSHARRIVHLCREAGVRDRVLVKIPATWEGIQAADALRREGVPCNMTLVFSMLQALLCARRCLYLISPFVGRISDCMPATQGRPGNADQGVALLLRIHSRLRQEGHGTKIMAASFRNERQVIMSAPCGLVTIGESIMLRLSAMRAHGMPTAGAPGNVDLPCCPAPQDSHGFYRALSQNRTAWRELARGVDAFAHDDMALARLISSRLP</sequence>
<evidence type="ECO:0000256" key="5">
    <source>
        <dbReference type="ARBA" id="ARBA00013151"/>
    </source>
</evidence>
<name>A0A143WPC9_TREPR</name>
<dbReference type="Pfam" id="PF00923">
    <property type="entry name" value="TAL_FSA"/>
    <property type="match status" value="1"/>
</dbReference>
<dbReference type="GO" id="GO:0005737">
    <property type="term" value="C:cytoplasm"/>
    <property type="evidence" value="ECO:0007669"/>
    <property type="project" value="InterPro"/>
</dbReference>
<dbReference type="PANTHER" id="PTHR10683">
    <property type="entry name" value="TRANSALDOLASE"/>
    <property type="match status" value="1"/>
</dbReference>
<organism evidence="9 10">
    <name type="scientific">Tremblaya princeps</name>
    <dbReference type="NCBI Taxonomy" id="189385"/>
    <lineage>
        <taxon>Bacteria</taxon>
        <taxon>Pseudomonadati</taxon>
        <taxon>Pseudomonadota</taxon>
        <taxon>Betaproteobacteria</taxon>
        <taxon>Candidatus Tremblayella</taxon>
    </lineage>
</organism>
<keyword evidence="9" id="KW-0808">Transferase</keyword>
<evidence type="ECO:0000256" key="3">
    <source>
        <dbReference type="ARBA" id="ARBA00008012"/>
    </source>
</evidence>
<accession>A0A143WPC9</accession>
<comment type="pathway">
    <text evidence="2">Carbohydrate degradation; pentose phosphate pathway; D-glyceraldehyde 3-phosphate and beta-D-fructose 6-phosphate from D-ribose 5-phosphate and D-xylulose 5-phosphate (non-oxidative stage): step 2/3.</text>
</comment>
<comment type="catalytic activity">
    <reaction evidence="8">
        <text>D-sedoheptulose 7-phosphate + D-glyceraldehyde 3-phosphate = D-erythrose 4-phosphate + beta-D-fructose 6-phosphate</text>
        <dbReference type="Rhea" id="RHEA:17053"/>
        <dbReference type="ChEBI" id="CHEBI:16897"/>
        <dbReference type="ChEBI" id="CHEBI:57483"/>
        <dbReference type="ChEBI" id="CHEBI:57634"/>
        <dbReference type="ChEBI" id="CHEBI:59776"/>
        <dbReference type="EC" id="2.2.1.2"/>
    </reaction>
</comment>
<evidence type="ECO:0000256" key="1">
    <source>
        <dbReference type="ARBA" id="ARBA00003518"/>
    </source>
</evidence>
<dbReference type="AlphaFoldDB" id="A0A143WPC9"/>
<evidence type="ECO:0000256" key="7">
    <source>
        <dbReference type="ARBA" id="ARBA00023270"/>
    </source>
</evidence>
<evidence type="ECO:0000256" key="8">
    <source>
        <dbReference type="ARBA" id="ARBA00048810"/>
    </source>
</evidence>
<evidence type="ECO:0000256" key="2">
    <source>
        <dbReference type="ARBA" id="ARBA00004857"/>
    </source>
</evidence>
<dbReference type="UniPathway" id="UPA00115">
    <property type="reaction ID" value="UER00414"/>
</dbReference>
<evidence type="ECO:0000256" key="4">
    <source>
        <dbReference type="ARBA" id="ARBA00011738"/>
    </source>
</evidence>
<comment type="similarity">
    <text evidence="3">Belongs to the transaldolase family. Type 1 subfamily.</text>
</comment>
<dbReference type="EMBL" id="LN999011">
    <property type="protein sequence ID" value="CUX76778.1"/>
    <property type="molecule type" value="Genomic_DNA"/>
</dbReference>
<dbReference type="PATRIC" id="fig|189385.8.peg.173"/>
<evidence type="ECO:0000313" key="10">
    <source>
        <dbReference type="Proteomes" id="UP000075242"/>
    </source>
</evidence>
<evidence type="ECO:0000313" key="9">
    <source>
        <dbReference type="EMBL" id="CUX76778.1"/>
    </source>
</evidence>
<comment type="function">
    <text evidence="1">Transaldolase is important for the balance of metabolites in the pentose-phosphate pathway.</text>
</comment>
<dbReference type="PANTHER" id="PTHR10683:SF18">
    <property type="entry name" value="TRANSALDOLASE"/>
    <property type="match status" value="1"/>
</dbReference>
<protein>
    <recommendedName>
        <fullName evidence="5">transaldolase</fullName>
        <ecNumber evidence="5">2.2.1.2</ecNumber>
    </recommendedName>
</protein>
<dbReference type="SUPFAM" id="SSF51569">
    <property type="entry name" value="Aldolase"/>
    <property type="match status" value="1"/>
</dbReference>
<keyword evidence="7" id="KW-0704">Schiff base</keyword>
<keyword evidence="6" id="KW-0570">Pentose shunt</keyword>
<dbReference type="InterPro" id="IPR001585">
    <property type="entry name" value="TAL/FSA"/>
</dbReference>
<dbReference type="InterPro" id="IPR013785">
    <property type="entry name" value="Aldolase_TIM"/>
</dbReference>
<dbReference type="InterPro" id="IPR004730">
    <property type="entry name" value="Transaldolase_1"/>
</dbReference>
<comment type="subunit">
    <text evidence="4">Homodimer.</text>
</comment>
<evidence type="ECO:0000256" key="6">
    <source>
        <dbReference type="ARBA" id="ARBA00023126"/>
    </source>
</evidence>
<dbReference type="Gene3D" id="3.20.20.70">
    <property type="entry name" value="Aldolase class I"/>
    <property type="match status" value="1"/>
</dbReference>
<dbReference type="Proteomes" id="UP000075242">
    <property type="component" value="Chromosome I"/>
</dbReference>
<proteinExistence type="inferred from homology"/>
<dbReference type="CDD" id="cd00957">
    <property type="entry name" value="Transaldolase_TalAB"/>
    <property type="match status" value="1"/>
</dbReference>